<evidence type="ECO:0000256" key="1">
    <source>
        <dbReference type="SAM" id="SignalP"/>
    </source>
</evidence>
<feature type="chain" id="PRO_5045077487" description="Phosphate/phosphite/phosphonate ABC transporter substrate-binding protein" evidence="1">
    <location>
        <begin position="28"/>
        <end position="285"/>
    </location>
</feature>
<organism evidence="2 3">
    <name type="scientific">Litoribacillus peritrichatus</name>
    <dbReference type="NCBI Taxonomy" id="718191"/>
    <lineage>
        <taxon>Bacteria</taxon>
        <taxon>Pseudomonadati</taxon>
        <taxon>Pseudomonadota</taxon>
        <taxon>Gammaproteobacteria</taxon>
        <taxon>Oceanospirillales</taxon>
        <taxon>Oceanospirillaceae</taxon>
        <taxon>Litoribacillus</taxon>
    </lineage>
</organism>
<name>A0ABP7MN69_9GAMM</name>
<keyword evidence="3" id="KW-1185">Reference proteome</keyword>
<gene>
    <name evidence="2" type="ORF">GCM10022277_23620</name>
</gene>
<sequence>MRSTLKSISLKLAFTLVMMATSVQSFAQSPLTIYFYNPEININRNSILKHKFDQFLATFGNYQFQPVSDQATFEHLVRTENQALFMMSSWLFHSFRKELTLEAQLVGMKNGSIYYKKLLVLNKATPITDWANITIASAGTKKYSLAVLKGMQSSHKLSNIHADQLLIVPKDVDALLAVGFGMAQGALSTEDSFDQLKTLYQNQYDQLTVVGRSQVFPRLTVVASNKPSKHQEKLITLINQMSETPSGKIPLSILGLDNWKHIDNADTFYQSGLQISQGLREGRKP</sequence>
<dbReference type="EMBL" id="BAABBN010000007">
    <property type="protein sequence ID" value="GAA3926776.1"/>
    <property type="molecule type" value="Genomic_DNA"/>
</dbReference>
<dbReference type="RefSeq" id="WP_344798738.1">
    <property type="nucleotide sequence ID" value="NZ_BAABBN010000007.1"/>
</dbReference>
<protein>
    <recommendedName>
        <fullName evidence="4">Phosphate/phosphite/phosphonate ABC transporter substrate-binding protein</fullName>
    </recommendedName>
</protein>
<dbReference type="Proteomes" id="UP001501565">
    <property type="component" value="Unassembled WGS sequence"/>
</dbReference>
<evidence type="ECO:0000313" key="3">
    <source>
        <dbReference type="Proteomes" id="UP001501565"/>
    </source>
</evidence>
<accession>A0ABP7MN69</accession>
<feature type="signal peptide" evidence="1">
    <location>
        <begin position="1"/>
        <end position="27"/>
    </location>
</feature>
<dbReference type="Pfam" id="PF12974">
    <property type="entry name" value="Phosphonate-bd"/>
    <property type="match status" value="1"/>
</dbReference>
<evidence type="ECO:0000313" key="2">
    <source>
        <dbReference type="EMBL" id="GAA3926776.1"/>
    </source>
</evidence>
<reference evidence="3" key="1">
    <citation type="journal article" date="2019" name="Int. J. Syst. Evol. Microbiol.">
        <title>The Global Catalogue of Microorganisms (GCM) 10K type strain sequencing project: providing services to taxonomists for standard genome sequencing and annotation.</title>
        <authorList>
            <consortium name="The Broad Institute Genomics Platform"/>
            <consortium name="The Broad Institute Genome Sequencing Center for Infectious Disease"/>
            <person name="Wu L."/>
            <person name="Ma J."/>
        </authorList>
    </citation>
    <scope>NUCLEOTIDE SEQUENCE [LARGE SCALE GENOMIC DNA]</scope>
    <source>
        <strain evidence="3">JCM 17551</strain>
    </source>
</reference>
<evidence type="ECO:0008006" key="4">
    <source>
        <dbReference type="Google" id="ProtNLM"/>
    </source>
</evidence>
<proteinExistence type="predicted"/>
<comment type="caution">
    <text evidence="2">The sequence shown here is derived from an EMBL/GenBank/DDBJ whole genome shotgun (WGS) entry which is preliminary data.</text>
</comment>
<keyword evidence="1" id="KW-0732">Signal</keyword>